<dbReference type="HOGENOM" id="CLU_000604_1_2_4"/>
<keyword evidence="8" id="KW-1185">Reference proteome</keyword>
<evidence type="ECO:0000256" key="1">
    <source>
        <dbReference type="ARBA" id="ARBA00005417"/>
    </source>
</evidence>
<evidence type="ECO:0000256" key="5">
    <source>
        <dbReference type="ARBA" id="ARBA00022840"/>
    </source>
</evidence>
<dbReference type="PROSITE" id="PS50893">
    <property type="entry name" value="ABC_TRANSPORTER_2"/>
    <property type="match status" value="1"/>
</dbReference>
<dbReference type="SMART" id="SM00382">
    <property type="entry name" value="AAA"/>
    <property type="match status" value="1"/>
</dbReference>
<dbReference type="GO" id="GO:0140359">
    <property type="term" value="F:ABC-type transporter activity"/>
    <property type="evidence" value="ECO:0007669"/>
    <property type="project" value="InterPro"/>
</dbReference>
<reference evidence="7 8" key="1">
    <citation type="journal article" date="2006" name="J. Bacteriol.">
        <title>The genome sequence of the obligately chemolithoautotrophic, facultatively anaerobic bacterium Thiobacillus denitrificans.</title>
        <authorList>
            <person name="Beller H.R."/>
            <person name="Chain P.S."/>
            <person name="Letain T.E."/>
            <person name="Chakicherla A."/>
            <person name="Larimer F.W."/>
            <person name="Richardson P.M."/>
            <person name="Coleman M.A."/>
            <person name="Wood A.P."/>
            <person name="Kelly D.P."/>
        </authorList>
    </citation>
    <scope>NUCLEOTIDE SEQUENCE [LARGE SCALE GENOMIC DNA]</scope>
    <source>
        <strain evidence="7 8">ATCC 25259</strain>
    </source>
</reference>
<keyword evidence="3" id="KW-0472">Membrane</keyword>
<organism evidence="7 8">
    <name type="scientific">Thiobacillus denitrificans (strain ATCC 25259 / T1)</name>
    <dbReference type="NCBI Taxonomy" id="292415"/>
    <lineage>
        <taxon>Bacteria</taxon>
        <taxon>Pseudomonadati</taxon>
        <taxon>Pseudomonadota</taxon>
        <taxon>Betaproteobacteria</taxon>
        <taxon>Nitrosomonadales</taxon>
        <taxon>Thiobacillaceae</taxon>
        <taxon>Thiobacillus</taxon>
    </lineage>
</organism>
<dbReference type="AlphaFoldDB" id="Q3SHQ6"/>
<dbReference type="Proteomes" id="UP000008291">
    <property type="component" value="Chromosome"/>
</dbReference>
<keyword evidence="2" id="KW-0813">Transport</keyword>
<proteinExistence type="inferred from homology"/>
<dbReference type="GO" id="GO:0016020">
    <property type="term" value="C:membrane"/>
    <property type="evidence" value="ECO:0007669"/>
    <property type="project" value="InterPro"/>
</dbReference>
<dbReference type="InterPro" id="IPR003593">
    <property type="entry name" value="AAA+_ATPase"/>
</dbReference>
<evidence type="ECO:0000259" key="6">
    <source>
        <dbReference type="PROSITE" id="PS50893"/>
    </source>
</evidence>
<dbReference type="Pfam" id="PF00005">
    <property type="entry name" value="ABC_tran"/>
    <property type="match status" value="1"/>
</dbReference>
<dbReference type="EMBL" id="CP000116">
    <property type="protein sequence ID" value="AAZ97830.1"/>
    <property type="molecule type" value="Genomic_DNA"/>
</dbReference>
<dbReference type="eggNOG" id="COG1134">
    <property type="taxonomic scope" value="Bacteria"/>
</dbReference>
<name>Q3SHQ6_THIDA</name>
<dbReference type="CDD" id="cd03220">
    <property type="entry name" value="ABC_KpsT_Wzt"/>
    <property type="match status" value="1"/>
</dbReference>
<evidence type="ECO:0000313" key="8">
    <source>
        <dbReference type="Proteomes" id="UP000008291"/>
    </source>
</evidence>
<comment type="similarity">
    <text evidence="1">Belongs to the ABC transporter superfamily.</text>
</comment>
<feature type="domain" description="ABC transporter" evidence="6">
    <location>
        <begin position="23"/>
        <end position="241"/>
    </location>
</feature>
<dbReference type="STRING" id="292415.Tbd_1877"/>
<evidence type="ECO:0000256" key="4">
    <source>
        <dbReference type="ARBA" id="ARBA00022741"/>
    </source>
</evidence>
<dbReference type="InterPro" id="IPR027417">
    <property type="entry name" value="P-loop_NTPase"/>
</dbReference>
<keyword evidence="5" id="KW-0067">ATP-binding</keyword>
<dbReference type="InterPro" id="IPR003439">
    <property type="entry name" value="ABC_transporter-like_ATP-bd"/>
</dbReference>
<dbReference type="PANTHER" id="PTHR46743">
    <property type="entry name" value="TEICHOIC ACIDS EXPORT ATP-BINDING PROTEIN TAGH"/>
    <property type="match status" value="1"/>
</dbReference>
<accession>Q3SHQ6</accession>
<dbReference type="RefSeq" id="WP_011312389.1">
    <property type="nucleotide sequence ID" value="NC_007404.1"/>
</dbReference>
<protein>
    <submittedName>
        <fullName evidence="7">ABC transporter ATPase</fullName>
    </submittedName>
</protein>
<dbReference type="GO" id="GO:0005524">
    <property type="term" value="F:ATP binding"/>
    <property type="evidence" value="ECO:0007669"/>
    <property type="project" value="UniProtKB-KW"/>
</dbReference>
<sequence length="242" mass="26697">MSHIRATDLVVDFPIYDASQRSLRKRFLSAATGGAITHEGQHRVVVRPLDHISFDFREGDRIGVVGHNGAGKTTLLRVLNGVYEPVGGSLEISGRLASLLDITNGFDTDATGYENIVLRGLMMGIRPREIQPKIAEIAEFSGLGEYLDLPLRTYSSGMVLRLAFAVSTSVDADILLMDEWLSVGDAEFNEKASKRLNELISRTAIIVIASHDTAMLKRVCNRIIRLEHGRLSEGDQMLDHPQ</sequence>
<dbReference type="InterPro" id="IPR015860">
    <property type="entry name" value="ABC_transpr_TagH-like"/>
</dbReference>
<dbReference type="InterPro" id="IPR050683">
    <property type="entry name" value="Bact_Polysacc_Export_ATP-bd"/>
</dbReference>
<keyword evidence="4" id="KW-0547">Nucleotide-binding</keyword>
<dbReference type="PANTHER" id="PTHR46743:SF2">
    <property type="entry name" value="TEICHOIC ACIDS EXPORT ATP-BINDING PROTEIN TAGH"/>
    <property type="match status" value="1"/>
</dbReference>
<dbReference type="SUPFAM" id="SSF52540">
    <property type="entry name" value="P-loop containing nucleoside triphosphate hydrolases"/>
    <property type="match status" value="1"/>
</dbReference>
<dbReference type="KEGG" id="tbd:Tbd_1877"/>
<keyword evidence="3" id="KW-1003">Cell membrane</keyword>
<gene>
    <name evidence="7" type="ordered locus">Tbd_1877</name>
</gene>
<evidence type="ECO:0000313" key="7">
    <source>
        <dbReference type="EMBL" id="AAZ97830.1"/>
    </source>
</evidence>
<evidence type="ECO:0000256" key="2">
    <source>
        <dbReference type="ARBA" id="ARBA00022448"/>
    </source>
</evidence>
<dbReference type="GO" id="GO:0016887">
    <property type="term" value="F:ATP hydrolysis activity"/>
    <property type="evidence" value="ECO:0007669"/>
    <property type="project" value="InterPro"/>
</dbReference>
<evidence type="ECO:0000256" key="3">
    <source>
        <dbReference type="ARBA" id="ARBA00022475"/>
    </source>
</evidence>
<dbReference type="Gene3D" id="3.40.50.300">
    <property type="entry name" value="P-loop containing nucleotide triphosphate hydrolases"/>
    <property type="match status" value="1"/>
</dbReference>